<evidence type="ECO:0000259" key="7">
    <source>
        <dbReference type="Pfam" id="PF00924"/>
    </source>
</evidence>
<dbReference type="Gene3D" id="2.30.30.60">
    <property type="match status" value="1"/>
</dbReference>
<dbReference type="PANTHER" id="PTHR30221:SF1">
    <property type="entry name" value="SMALL-CONDUCTANCE MECHANOSENSITIVE CHANNEL"/>
    <property type="match status" value="1"/>
</dbReference>
<dbReference type="OrthoDB" id="5069510at2"/>
<evidence type="ECO:0000256" key="2">
    <source>
        <dbReference type="ARBA" id="ARBA00008017"/>
    </source>
</evidence>
<sequence length="273" mass="28415">MADWVASLDIDGWSLGFAALTAIATWVLAVLARKATRSLLAKVPALTPAMQTLIVRVVNYAIILLGVGIALSFFGASIQPLIAVAIIVGVVLVLVLRGIADNFAAGVVLQTRRPIAIGDEIESDGTVGIVQELNGRAVVVRTVDGQTVHLPNADVLQNPLVNNSAHGARRSTVEVRLANAPGGPSVDDAGSAAVDAATAATGVHRHEPLVIRTIARTPTRTVLHLQFWHHPLHGVAVRSAVVDAVADALASRSFDAVVTSDVPATPLTPADRI</sequence>
<dbReference type="PANTHER" id="PTHR30221">
    <property type="entry name" value="SMALL-CONDUCTANCE MECHANOSENSITIVE CHANNEL"/>
    <property type="match status" value="1"/>
</dbReference>
<dbReference type="SUPFAM" id="SSF50182">
    <property type="entry name" value="Sm-like ribonucleoproteins"/>
    <property type="match status" value="1"/>
</dbReference>
<name>A0A1N6FY61_9MICO</name>
<dbReference type="AlphaFoldDB" id="A0A1N6FY61"/>
<feature type="domain" description="Mechanosensitive ion channel MscS" evidence="7">
    <location>
        <begin position="99"/>
        <end position="164"/>
    </location>
</feature>
<dbReference type="Gene3D" id="1.10.287.1260">
    <property type="match status" value="1"/>
</dbReference>
<dbReference type="InterPro" id="IPR006686">
    <property type="entry name" value="MscS_channel_CS"/>
</dbReference>
<dbReference type="InterPro" id="IPR010920">
    <property type="entry name" value="LSM_dom_sf"/>
</dbReference>
<organism evidence="8 9">
    <name type="scientific">Agromyces cerinus subsp. cerinus</name>
    <dbReference type="NCBI Taxonomy" id="232089"/>
    <lineage>
        <taxon>Bacteria</taxon>
        <taxon>Bacillati</taxon>
        <taxon>Actinomycetota</taxon>
        <taxon>Actinomycetes</taxon>
        <taxon>Micrococcales</taxon>
        <taxon>Microbacteriaceae</taxon>
        <taxon>Agromyces</taxon>
    </lineage>
</organism>
<comment type="similarity">
    <text evidence="2">Belongs to the MscS (TC 1.A.23) family.</text>
</comment>
<evidence type="ECO:0000256" key="3">
    <source>
        <dbReference type="ARBA" id="ARBA00022692"/>
    </source>
</evidence>
<dbReference type="InterPro" id="IPR045275">
    <property type="entry name" value="MscS_archaea/bacteria_type"/>
</dbReference>
<dbReference type="GO" id="GO:0016020">
    <property type="term" value="C:membrane"/>
    <property type="evidence" value="ECO:0007669"/>
    <property type="project" value="UniProtKB-SubCell"/>
</dbReference>
<dbReference type="InterPro" id="IPR023408">
    <property type="entry name" value="MscS_beta-dom_sf"/>
</dbReference>
<protein>
    <submittedName>
        <fullName evidence="8">Mechanosensitive ion channel</fullName>
    </submittedName>
</protein>
<evidence type="ECO:0000256" key="5">
    <source>
        <dbReference type="ARBA" id="ARBA00023136"/>
    </source>
</evidence>
<evidence type="ECO:0000313" key="8">
    <source>
        <dbReference type="EMBL" id="SIO00120.1"/>
    </source>
</evidence>
<dbReference type="Pfam" id="PF00924">
    <property type="entry name" value="MS_channel_2nd"/>
    <property type="match status" value="1"/>
</dbReference>
<evidence type="ECO:0000256" key="6">
    <source>
        <dbReference type="SAM" id="Phobius"/>
    </source>
</evidence>
<dbReference type="InterPro" id="IPR006685">
    <property type="entry name" value="MscS_channel_2nd"/>
</dbReference>
<evidence type="ECO:0000313" key="9">
    <source>
        <dbReference type="Proteomes" id="UP000184699"/>
    </source>
</evidence>
<keyword evidence="9" id="KW-1185">Reference proteome</keyword>
<proteinExistence type="inferred from homology"/>
<dbReference type="SUPFAM" id="SSF82861">
    <property type="entry name" value="Mechanosensitive channel protein MscS (YggB), transmembrane region"/>
    <property type="match status" value="1"/>
</dbReference>
<feature type="transmembrane region" description="Helical" evidence="6">
    <location>
        <begin position="81"/>
        <end position="100"/>
    </location>
</feature>
<dbReference type="InterPro" id="IPR011014">
    <property type="entry name" value="MscS_channel_TM-2"/>
</dbReference>
<comment type="subcellular location">
    <subcellularLocation>
        <location evidence="1">Membrane</location>
        <topology evidence="1">Multi-pass membrane protein</topology>
    </subcellularLocation>
</comment>
<reference evidence="9" key="1">
    <citation type="submission" date="2016-11" db="EMBL/GenBank/DDBJ databases">
        <authorList>
            <person name="Varghese N."/>
            <person name="Submissions S."/>
        </authorList>
    </citation>
    <scope>NUCLEOTIDE SEQUENCE [LARGE SCALE GENOMIC DNA]</scope>
    <source>
        <strain evidence="9">DSM 8595</strain>
    </source>
</reference>
<keyword evidence="5 6" id="KW-0472">Membrane</keyword>
<dbReference type="Proteomes" id="UP000184699">
    <property type="component" value="Unassembled WGS sequence"/>
</dbReference>
<keyword evidence="3 6" id="KW-0812">Transmembrane</keyword>
<feature type="transmembrane region" description="Helical" evidence="6">
    <location>
        <begin position="53"/>
        <end position="75"/>
    </location>
</feature>
<feature type="transmembrane region" description="Helical" evidence="6">
    <location>
        <begin position="12"/>
        <end position="32"/>
    </location>
</feature>
<dbReference type="GO" id="GO:0008381">
    <property type="term" value="F:mechanosensitive monoatomic ion channel activity"/>
    <property type="evidence" value="ECO:0007669"/>
    <property type="project" value="InterPro"/>
</dbReference>
<dbReference type="EMBL" id="FSRJ01000003">
    <property type="protein sequence ID" value="SIO00120.1"/>
    <property type="molecule type" value="Genomic_DNA"/>
</dbReference>
<gene>
    <name evidence="8" type="ORF">SAMN05443544_2135</name>
</gene>
<dbReference type="RefSeq" id="WP_159440983.1">
    <property type="nucleotide sequence ID" value="NZ_FSRJ01000003.1"/>
</dbReference>
<evidence type="ECO:0000256" key="4">
    <source>
        <dbReference type="ARBA" id="ARBA00022989"/>
    </source>
</evidence>
<evidence type="ECO:0000256" key="1">
    <source>
        <dbReference type="ARBA" id="ARBA00004141"/>
    </source>
</evidence>
<accession>A0A1N6FY61</accession>
<dbReference type="STRING" id="232089.SAMN05443544_2135"/>
<keyword evidence="4 6" id="KW-1133">Transmembrane helix</keyword>
<dbReference type="PROSITE" id="PS01246">
    <property type="entry name" value="UPF0003"/>
    <property type="match status" value="1"/>
</dbReference>